<sequence>MPWTPAETTSNTFTRPFGTNEAFIKLSFWDVQSSVSFVRSPAKTHLLRLVASAFQRPSLAAHPDASNSNVVYTVPGSSDALQAWISQAFIVMVDADCADVLIPTITPTPYAQLYYIPQASQLLLQTAHWRIDGVSGLLLLD</sequence>
<comment type="caution">
    <text evidence="1">The sequence shown here is derived from an EMBL/GenBank/DDBJ whole genome shotgun (WGS) entry which is preliminary data.</text>
</comment>
<dbReference type="InterPro" id="IPR023213">
    <property type="entry name" value="CAT-like_dom_sf"/>
</dbReference>
<dbReference type="Proteomes" id="UP000541154">
    <property type="component" value="Unassembled WGS sequence"/>
</dbReference>
<proteinExistence type="predicted"/>
<protein>
    <submittedName>
        <fullName evidence="1">Uncharacterized protein</fullName>
    </submittedName>
</protein>
<gene>
    <name evidence="1" type="ORF">ETB97_004466</name>
</gene>
<dbReference type="Gene3D" id="3.30.559.10">
    <property type="entry name" value="Chloramphenicol acetyltransferase-like domain"/>
    <property type="match status" value="1"/>
</dbReference>
<dbReference type="AlphaFoldDB" id="A0A8H6E3P6"/>
<evidence type="ECO:0000313" key="1">
    <source>
        <dbReference type="EMBL" id="KAF5858346.1"/>
    </source>
</evidence>
<evidence type="ECO:0000313" key="2">
    <source>
        <dbReference type="Proteomes" id="UP000541154"/>
    </source>
</evidence>
<organism evidence="1 2">
    <name type="scientific">Petromyces alliaceus</name>
    <name type="common">Aspergillus alliaceus</name>
    <dbReference type="NCBI Taxonomy" id="209559"/>
    <lineage>
        <taxon>Eukaryota</taxon>
        <taxon>Fungi</taxon>
        <taxon>Dikarya</taxon>
        <taxon>Ascomycota</taxon>
        <taxon>Pezizomycotina</taxon>
        <taxon>Eurotiomycetes</taxon>
        <taxon>Eurotiomycetidae</taxon>
        <taxon>Eurotiales</taxon>
        <taxon>Aspergillaceae</taxon>
        <taxon>Aspergillus</taxon>
        <taxon>Aspergillus subgen. Circumdati</taxon>
    </lineage>
</organism>
<dbReference type="EMBL" id="SPNV01000209">
    <property type="protein sequence ID" value="KAF5858346.1"/>
    <property type="molecule type" value="Genomic_DNA"/>
</dbReference>
<accession>A0A8H6E3P6</accession>
<keyword evidence="2" id="KW-1185">Reference proteome</keyword>
<name>A0A8H6E3P6_PETAA</name>
<reference evidence="1 2" key="1">
    <citation type="submission" date="2019-04" db="EMBL/GenBank/DDBJ databases">
        <title>Aspergillus burnettii sp. nov., novel species from soil in southeast Queensland.</title>
        <authorList>
            <person name="Gilchrist C.L.M."/>
            <person name="Pitt J.I."/>
            <person name="Lange L."/>
            <person name="Lacey H.J."/>
            <person name="Vuong D."/>
            <person name="Midgley D.J."/>
            <person name="Greenfield P."/>
            <person name="Bradbury M."/>
            <person name="Lacey E."/>
            <person name="Busk P.K."/>
            <person name="Pilgaard B."/>
            <person name="Chooi Y.H."/>
            <person name="Piggott A.M."/>
        </authorList>
    </citation>
    <scope>NUCLEOTIDE SEQUENCE [LARGE SCALE GENOMIC DNA]</scope>
    <source>
        <strain evidence="1 2">FRR 5400</strain>
    </source>
</reference>